<keyword evidence="2" id="KW-1133">Transmembrane helix</keyword>
<proteinExistence type="predicted"/>
<dbReference type="Proteomes" id="UP000001011">
    <property type="component" value="Chromosome"/>
</dbReference>
<feature type="region of interest" description="Disordered" evidence="1">
    <location>
        <begin position="17"/>
        <end position="41"/>
    </location>
</feature>
<gene>
    <name evidence="3" type="ordered locus">YPTB1829</name>
</gene>
<keyword evidence="2" id="KW-0812">Transmembrane</keyword>
<feature type="transmembrane region" description="Helical" evidence="2">
    <location>
        <begin position="48"/>
        <end position="75"/>
    </location>
</feature>
<sequence length="79" mass="8025">MGYGLIDVARDTRQQALQGLGDASSREIQRESSNQQLKMQQQQGKMSMIGVGAGTGMAMGGPLGAGIGAAVGLLAGSIF</sequence>
<evidence type="ECO:0000313" key="4">
    <source>
        <dbReference type="Proteomes" id="UP000001011"/>
    </source>
</evidence>
<dbReference type="PATRIC" id="fig|273123.14.peg.700"/>
<accession>Q66BE2</accession>
<evidence type="ECO:0008006" key="5">
    <source>
        <dbReference type="Google" id="ProtNLM"/>
    </source>
</evidence>
<organism evidence="3 4">
    <name type="scientific">Yersinia pseudotuberculosis serotype I (strain IP32953)</name>
    <dbReference type="NCBI Taxonomy" id="273123"/>
    <lineage>
        <taxon>Bacteria</taxon>
        <taxon>Pseudomonadati</taxon>
        <taxon>Pseudomonadota</taxon>
        <taxon>Gammaproteobacteria</taxon>
        <taxon>Enterobacterales</taxon>
        <taxon>Yersiniaceae</taxon>
        <taxon>Yersinia</taxon>
    </lineage>
</organism>
<dbReference type="AlphaFoldDB" id="Q66BE2"/>
<evidence type="ECO:0000256" key="2">
    <source>
        <dbReference type="SAM" id="Phobius"/>
    </source>
</evidence>
<dbReference type="RefSeq" id="WP_011192287.1">
    <property type="nucleotide sequence ID" value="NC_006155.1"/>
</dbReference>
<keyword evidence="2" id="KW-0472">Membrane</keyword>
<dbReference type="EMBL" id="BX936398">
    <property type="protein sequence ID" value="CAH21068.1"/>
    <property type="molecule type" value="Genomic_DNA"/>
</dbReference>
<dbReference type="KEGG" id="yps:YPTB1829"/>
<name>Q66BE2_YERPS</name>
<evidence type="ECO:0000256" key="1">
    <source>
        <dbReference type="SAM" id="MobiDB-lite"/>
    </source>
</evidence>
<feature type="compositionally biased region" description="Low complexity" evidence="1">
    <location>
        <begin position="32"/>
        <end position="41"/>
    </location>
</feature>
<dbReference type="KEGG" id="ypo:BZ17_653"/>
<reference evidence="3 4" key="1">
    <citation type="journal article" date="2004" name="Proc. Natl. Acad. Sci. U.S.A.">
        <title>Insights into the evolution of Yersinia pestis through whole-genome comparison with Yersinia pseudotuberculosis.</title>
        <authorList>
            <person name="Chain P.S.G."/>
            <person name="Carniel E."/>
            <person name="Larimer F.W."/>
            <person name="Lamerdin J."/>
            <person name="Stoutland P.O."/>
            <person name="Regala W.M."/>
            <person name="Georgescu A.M."/>
            <person name="Vergez L.M."/>
            <person name="Land M.L."/>
            <person name="Motin V.L."/>
            <person name="Brubaker R.R."/>
            <person name="Fowler J."/>
            <person name="Hinnebusch J."/>
            <person name="Marceau M."/>
            <person name="Medigue C."/>
            <person name="Simonet M."/>
            <person name="Chenal-Francisque V."/>
            <person name="Souza B."/>
            <person name="Dacheux D."/>
            <person name="Elliott J.M."/>
            <person name="Derbise A."/>
            <person name="Hauser L.J."/>
            <person name="Garcia E."/>
        </authorList>
    </citation>
    <scope>NUCLEOTIDE SEQUENCE [LARGE SCALE GENOMIC DNA]</scope>
    <source>
        <strain evidence="4">IP32953</strain>
    </source>
</reference>
<evidence type="ECO:0000313" key="3">
    <source>
        <dbReference type="EMBL" id="CAH21068.1"/>
    </source>
</evidence>
<protein>
    <recommendedName>
        <fullName evidence="5">Bacteriocin</fullName>
    </recommendedName>
</protein>